<gene>
    <name evidence="3" type="ORF">SAMD00023353_0600230</name>
</gene>
<dbReference type="GO" id="GO:0016491">
    <property type="term" value="F:oxidoreductase activity"/>
    <property type="evidence" value="ECO:0007669"/>
    <property type="project" value="UniProtKB-KW"/>
</dbReference>
<evidence type="ECO:0000256" key="1">
    <source>
        <dbReference type="SAM" id="MobiDB-lite"/>
    </source>
</evidence>
<evidence type="ECO:0000313" key="4">
    <source>
        <dbReference type="Proteomes" id="UP000054516"/>
    </source>
</evidence>
<feature type="compositionally biased region" description="Basic and acidic residues" evidence="1">
    <location>
        <begin position="86"/>
        <end position="100"/>
    </location>
</feature>
<proteinExistence type="predicted"/>
<keyword evidence="3" id="KW-0560">Oxidoreductase</keyword>
<dbReference type="Proteomes" id="UP000054516">
    <property type="component" value="Unassembled WGS sequence"/>
</dbReference>
<organism evidence="3">
    <name type="scientific">Rosellinia necatrix</name>
    <name type="common">White root-rot fungus</name>
    <dbReference type="NCBI Taxonomy" id="77044"/>
    <lineage>
        <taxon>Eukaryota</taxon>
        <taxon>Fungi</taxon>
        <taxon>Dikarya</taxon>
        <taxon>Ascomycota</taxon>
        <taxon>Pezizomycotina</taxon>
        <taxon>Sordariomycetes</taxon>
        <taxon>Xylariomycetidae</taxon>
        <taxon>Xylariales</taxon>
        <taxon>Xylariaceae</taxon>
        <taxon>Rosellinia</taxon>
    </lineage>
</organism>
<name>A0A1S7ULJ6_ROSNE</name>
<evidence type="ECO:0000259" key="2">
    <source>
        <dbReference type="Pfam" id="PF14226"/>
    </source>
</evidence>
<dbReference type="InterPro" id="IPR027443">
    <property type="entry name" value="IPNS-like_sf"/>
</dbReference>
<keyword evidence="4" id="KW-1185">Reference proteome</keyword>
<protein>
    <submittedName>
        <fullName evidence="3">Putative clavaminate synthase-like protein</fullName>
        <ecNumber evidence="3">1.14.11.-</ecNumber>
    </submittedName>
</protein>
<dbReference type="Pfam" id="PF14226">
    <property type="entry name" value="DIOX_N"/>
    <property type="match status" value="1"/>
</dbReference>
<feature type="domain" description="Non-haem dioxygenase N-terminal" evidence="2">
    <location>
        <begin position="7"/>
        <end position="98"/>
    </location>
</feature>
<evidence type="ECO:0000313" key="3">
    <source>
        <dbReference type="EMBL" id="GAP84187.2"/>
    </source>
</evidence>
<accession>A0A1S7ULJ6</accession>
<dbReference type="SUPFAM" id="SSF51197">
    <property type="entry name" value="Clavaminate synthase-like"/>
    <property type="match status" value="1"/>
</dbReference>
<dbReference type="EMBL" id="DF977451">
    <property type="protein sequence ID" value="GAP84187.2"/>
    <property type="molecule type" value="Genomic_DNA"/>
</dbReference>
<dbReference type="STRING" id="77044.A0A1S7ULJ6"/>
<dbReference type="OrthoDB" id="288590at2759"/>
<feature type="region of interest" description="Disordered" evidence="1">
    <location>
        <begin position="72"/>
        <end position="100"/>
    </location>
</feature>
<dbReference type="InterPro" id="IPR026992">
    <property type="entry name" value="DIOX_N"/>
</dbReference>
<reference evidence="3" key="1">
    <citation type="submission" date="2016-03" db="EMBL/GenBank/DDBJ databases">
        <title>Draft genome sequence of Rosellinia necatrix.</title>
        <authorList>
            <person name="Kanematsu S."/>
        </authorList>
    </citation>
    <scope>NUCLEOTIDE SEQUENCE [LARGE SCALE GENOMIC DNA]</scope>
    <source>
        <strain evidence="3">W97</strain>
    </source>
</reference>
<sequence>MTNAASIPIIDISRSEEDQTRIAEELVKAAAEYGFIYVRNGGQDITIAQVEQAFDISRTLFRSPLEEKKRCEIGGNNQGWSGMHTETLDPKTQRIGDFKE</sequence>
<dbReference type="EC" id="1.14.11.-" evidence="3"/>
<dbReference type="AlphaFoldDB" id="A0A1S7ULJ6"/>
<dbReference type="Gene3D" id="2.60.120.330">
    <property type="entry name" value="B-lactam Antibiotic, Isopenicillin N Synthase, Chain"/>
    <property type="match status" value="1"/>
</dbReference>